<dbReference type="Proteomes" id="UP000005365">
    <property type="component" value="Unassembled WGS sequence"/>
</dbReference>
<name>C6M5K1_NEISI</name>
<reference evidence="1" key="1">
    <citation type="submission" date="2009-07" db="EMBL/GenBank/DDBJ databases">
        <authorList>
            <person name="Weinstock G."/>
            <person name="Sodergren E."/>
            <person name="Clifton S."/>
            <person name="Fulton L."/>
            <person name="Fulton B."/>
            <person name="Courtney L."/>
            <person name="Fronick C."/>
            <person name="Harrison M."/>
            <person name="Strong C."/>
            <person name="Farmer C."/>
            <person name="Delahaunty K."/>
            <person name="Markovic C."/>
            <person name="Hall O."/>
            <person name="Minx P."/>
            <person name="Tomlinson C."/>
            <person name="Mitreva M."/>
            <person name="Nelson J."/>
            <person name="Hou S."/>
            <person name="Wollam A."/>
            <person name="Pepin K.H."/>
            <person name="Johnson M."/>
            <person name="Bhonagiri V."/>
            <person name="Nash W.E."/>
            <person name="Warren W."/>
            <person name="Chinwalla A."/>
            <person name="Mardis E.R."/>
            <person name="Wilson R.K."/>
        </authorList>
    </citation>
    <scope>NUCLEOTIDE SEQUENCE [LARGE SCALE GENOMIC DNA]</scope>
    <source>
        <strain evidence="1">ATCC 29256</strain>
    </source>
</reference>
<protein>
    <submittedName>
        <fullName evidence="1">Uncharacterized protein</fullName>
    </submittedName>
</protein>
<sequence>MNISEGGKRCFRRPDWNQESRLTVILCRYKYSVRNAYERCRRLFGQDAFFIVFLDPLHTDFHSSGKPLNEYIARHPLMHDKLHRPAFAAKVLEMAANSSNMRVFVRKADALIKHPLHYIVRNGVFRTEEQMWAFINSPENIAAVKQP</sequence>
<dbReference type="STRING" id="490.A6J88_10535"/>
<evidence type="ECO:0000313" key="2">
    <source>
        <dbReference type="Proteomes" id="UP000005365"/>
    </source>
</evidence>
<keyword evidence="2" id="KW-1185">Reference proteome</keyword>
<comment type="caution">
    <text evidence="1">The sequence shown here is derived from an EMBL/GenBank/DDBJ whole genome shotgun (WGS) entry which is preliminary data.</text>
</comment>
<proteinExistence type="predicted"/>
<dbReference type="EMBL" id="ACKO02000010">
    <property type="protein sequence ID" value="EET44329.1"/>
    <property type="molecule type" value="Genomic_DNA"/>
</dbReference>
<accession>C6M5K1</accession>
<gene>
    <name evidence="1" type="ORF">NEISICOT_01800</name>
</gene>
<organism evidence="1 2">
    <name type="scientific">Neisseria sicca ATCC 29256</name>
    <dbReference type="NCBI Taxonomy" id="547045"/>
    <lineage>
        <taxon>Bacteria</taxon>
        <taxon>Pseudomonadati</taxon>
        <taxon>Pseudomonadota</taxon>
        <taxon>Betaproteobacteria</taxon>
        <taxon>Neisseriales</taxon>
        <taxon>Neisseriaceae</taxon>
        <taxon>Neisseria</taxon>
    </lineage>
</organism>
<dbReference type="AlphaFoldDB" id="C6M5K1"/>
<evidence type="ECO:0000313" key="1">
    <source>
        <dbReference type="EMBL" id="EET44329.1"/>
    </source>
</evidence>